<dbReference type="SUPFAM" id="SSF52540">
    <property type="entry name" value="P-loop containing nucleoside triphosphate hydrolases"/>
    <property type="match status" value="1"/>
</dbReference>
<dbReference type="InterPro" id="IPR015422">
    <property type="entry name" value="PyrdxlP-dep_Trfase_small"/>
</dbReference>
<dbReference type="EMBL" id="SDRB02003947">
    <property type="protein sequence ID" value="THG16662.1"/>
    <property type="molecule type" value="Genomic_DNA"/>
</dbReference>
<accession>A0A4S4EKC3</accession>
<evidence type="ECO:0000256" key="2">
    <source>
        <dbReference type="ARBA" id="ARBA00022576"/>
    </source>
</evidence>
<dbReference type="GO" id="GO:0004141">
    <property type="term" value="F:dethiobiotin synthase activity"/>
    <property type="evidence" value="ECO:0007669"/>
    <property type="project" value="TreeGrafter"/>
</dbReference>
<evidence type="ECO:0000256" key="3">
    <source>
        <dbReference type="ARBA" id="ARBA00022679"/>
    </source>
</evidence>
<comment type="similarity">
    <text evidence="1">Belongs to the class-III pyridoxal-phosphate-dependent aminotransferase family.</text>
</comment>
<keyword evidence="2" id="KW-0032">Aminotransferase</keyword>
<name>A0A4S4EKC3_CAMSN</name>
<dbReference type="PANTHER" id="PTHR42684:SF3">
    <property type="entry name" value="ADENOSYLMETHIONINE-8-AMINO-7-OXONONANOATE AMINOTRANSFERASE"/>
    <property type="match status" value="1"/>
</dbReference>
<dbReference type="AlphaFoldDB" id="A0A4S4EKC3"/>
<comment type="caution">
    <text evidence="4">The sequence shown here is derived from an EMBL/GenBank/DDBJ whole genome shotgun (WGS) entry which is preliminary data.</text>
</comment>
<dbReference type="Pfam" id="PF13500">
    <property type="entry name" value="AAA_26"/>
    <property type="match status" value="1"/>
</dbReference>
<proteinExistence type="inferred from homology"/>
<reference evidence="4 5" key="1">
    <citation type="journal article" date="2018" name="Proc. Natl. Acad. Sci. U.S.A.">
        <title>Draft genome sequence of Camellia sinensis var. sinensis provides insights into the evolution of the tea genome and tea quality.</title>
        <authorList>
            <person name="Wei C."/>
            <person name="Yang H."/>
            <person name="Wang S."/>
            <person name="Zhao J."/>
            <person name="Liu C."/>
            <person name="Gao L."/>
            <person name="Xia E."/>
            <person name="Lu Y."/>
            <person name="Tai Y."/>
            <person name="She G."/>
            <person name="Sun J."/>
            <person name="Cao H."/>
            <person name="Tong W."/>
            <person name="Gao Q."/>
            <person name="Li Y."/>
            <person name="Deng W."/>
            <person name="Jiang X."/>
            <person name="Wang W."/>
            <person name="Chen Q."/>
            <person name="Zhang S."/>
            <person name="Li H."/>
            <person name="Wu J."/>
            <person name="Wang P."/>
            <person name="Li P."/>
            <person name="Shi C."/>
            <person name="Zheng F."/>
            <person name="Jian J."/>
            <person name="Huang B."/>
            <person name="Shan D."/>
            <person name="Shi M."/>
            <person name="Fang C."/>
            <person name="Yue Y."/>
            <person name="Li F."/>
            <person name="Li D."/>
            <person name="Wei S."/>
            <person name="Han B."/>
            <person name="Jiang C."/>
            <person name="Yin Y."/>
            <person name="Xia T."/>
            <person name="Zhang Z."/>
            <person name="Bennetzen J.L."/>
            <person name="Zhao S."/>
            <person name="Wan X."/>
        </authorList>
    </citation>
    <scope>NUCLEOTIDE SEQUENCE [LARGE SCALE GENOMIC DNA]</scope>
    <source>
        <strain evidence="5">cv. Shuchazao</strain>
        <tissue evidence="4">Leaf</tissue>
    </source>
</reference>
<gene>
    <name evidence="4" type="ORF">TEA_006507</name>
</gene>
<dbReference type="CDD" id="cd03109">
    <property type="entry name" value="DTBS"/>
    <property type="match status" value="1"/>
</dbReference>
<dbReference type="GO" id="GO:0009102">
    <property type="term" value="P:biotin biosynthetic process"/>
    <property type="evidence" value="ECO:0007669"/>
    <property type="project" value="TreeGrafter"/>
</dbReference>
<dbReference type="GO" id="GO:0005739">
    <property type="term" value="C:mitochondrion"/>
    <property type="evidence" value="ECO:0007669"/>
    <property type="project" value="TreeGrafter"/>
</dbReference>
<keyword evidence="5" id="KW-1185">Reference proteome</keyword>
<dbReference type="Gene3D" id="3.40.50.300">
    <property type="entry name" value="P-loop containing nucleotide triphosphate hydrolases"/>
    <property type="match status" value="1"/>
</dbReference>
<dbReference type="Gene3D" id="3.90.1150.10">
    <property type="entry name" value="Aspartate Aminotransferase, domain 1"/>
    <property type="match status" value="1"/>
</dbReference>
<dbReference type="PANTHER" id="PTHR42684">
    <property type="entry name" value="ADENOSYLMETHIONINE-8-AMINO-7-OXONONANOATE AMINOTRANSFERASE"/>
    <property type="match status" value="1"/>
</dbReference>
<protein>
    <submittedName>
        <fullName evidence="4">Uncharacterized protein</fullName>
    </submittedName>
</protein>
<dbReference type="GO" id="GO:0004015">
    <property type="term" value="F:adenosylmethionine-8-amino-7-oxononanoate transaminase activity"/>
    <property type="evidence" value="ECO:0007669"/>
    <property type="project" value="TreeGrafter"/>
</dbReference>
<evidence type="ECO:0000256" key="1">
    <source>
        <dbReference type="ARBA" id="ARBA00008954"/>
    </source>
</evidence>
<dbReference type="Proteomes" id="UP000306102">
    <property type="component" value="Unassembled WGS sequence"/>
</dbReference>
<evidence type="ECO:0000313" key="5">
    <source>
        <dbReference type="Proteomes" id="UP000306102"/>
    </source>
</evidence>
<dbReference type="InterPro" id="IPR027417">
    <property type="entry name" value="P-loop_NTPase"/>
</dbReference>
<dbReference type="STRING" id="542762.A0A4S4EKC3"/>
<keyword evidence="3" id="KW-0808">Transferase</keyword>
<organism evidence="4 5">
    <name type="scientific">Camellia sinensis var. sinensis</name>
    <name type="common">China tea</name>
    <dbReference type="NCBI Taxonomy" id="542762"/>
    <lineage>
        <taxon>Eukaryota</taxon>
        <taxon>Viridiplantae</taxon>
        <taxon>Streptophyta</taxon>
        <taxon>Embryophyta</taxon>
        <taxon>Tracheophyta</taxon>
        <taxon>Spermatophyta</taxon>
        <taxon>Magnoliopsida</taxon>
        <taxon>eudicotyledons</taxon>
        <taxon>Gunneridae</taxon>
        <taxon>Pentapetalae</taxon>
        <taxon>asterids</taxon>
        <taxon>Ericales</taxon>
        <taxon>Theaceae</taxon>
        <taxon>Camellia</taxon>
    </lineage>
</organism>
<sequence>MFPISALFTTTTTRLRFLSDQSSLRRLHRLFSTQSLSLDHTLSHPIYMIWGSNTGVGKTLVSAGIATSFLSPLSLSSTTISAAAAKFIYLKPVQTGFPIDSDSRFVYRKFSEIFLRRQPSTTVFASNHALKASISAAQSFLGGEIAMETEEGGELESGFRDLGWYEEMKLQGEVGEVTAKPSELICKTMYGWREAVSAHLAAEREGAMVEDSVLLGILKRSLGIGLEGGFAGDHKVRVLSVIETAGGVASPGPSGSFQCDLYRPFRLPAILVGDGHLGGISSTISAYESLKLRGYDVVAVVFEDHGLENEVPLLSYLRNRVPVLVLPSIPQDMSDNLMEWFDEAQTVFNTLKEIMISAFNERIDRLRNMPKKAQNILWWPFTQHKLVPEEAVTVIDSRFGEHFAVHKVLNHDFIMQQFDACASWWTQGPDHTLQGSWARSIRRWWRTMTEESLQHSVGSRRHLDEIAPKRPENLSARYAHVLTGLSEISA</sequence>
<evidence type="ECO:0000313" key="4">
    <source>
        <dbReference type="EMBL" id="THG16662.1"/>
    </source>
</evidence>